<comment type="pathway">
    <text evidence="10 11">tRNA modification; N(7)-methylguanine-tRNA biosynthesis.</text>
</comment>
<dbReference type="Pfam" id="PF02390">
    <property type="entry name" value="Methyltransf_4"/>
    <property type="match status" value="1"/>
</dbReference>
<dbReference type="GO" id="GO:0008176">
    <property type="term" value="F:tRNA (guanine(46)-N7)-methyltransferase activity"/>
    <property type="evidence" value="ECO:0007669"/>
    <property type="project" value="UniProtKB-UniRule"/>
</dbReference>
<comment type="similarity">
    <text evidence="11">Belongs to the class I-like SAM-binding methyltransferase superfamily. TrmB family.</text>
</comment>
<gene>
    <name evidence="12" type="ORF">V9T40_001972</name>
</gene>
<keyword evidence="3 11" id="KW-0820">tRNA-binding</keyword>
<comment type="subcellular location">
    <subcellularLocation>
        <location evidence="2 11">Nucleus</location>
    </subcellularLocation>
</comment>
<evidence type="ECO:0000256" key="7">
    <source>
        <dbReference type="ARBA" id="ARBA00022694"/>
    </source>
</evidence>
<evidence type="ECO:0000256" key="11">
    <source>
        <dbReference type="HAMAP-Rule" id="MF_03055"/>
    </source>
</evidence>
<dbReference type="PANTHER" id="PTHR23417">
    <property type="entry name" value="3-DEOXY-D-MANNO-OCTULOSONIC-ACID TRANSFERASE/TRNA GUANINE-N 7 - -METHYLTRANSFERASE"/>
    <property type="match status" value="1"/>
</dbReference>
<keyword evidence="8 11" id="KW-0694">RNA-binding</keyword>
<name>A0AAN9Y3P2_9HEMI</name>
<protein>
    <recommendedName>
        <fullName evidence="11">tRNA (guanine-N(7)-)-methyltransferase</fullName>
        <ecNumber evidence="11">2.1.1.33</ecNumber>
    </recommendedName>
    <alternativeName>
        <fullName evidence="11">tRNA (guanine(46)-N(7))-methyltransferase</fullName>
    </alternativeName>
    <alternativeName>
        <fullName evidence="11">tRNA(m7G46)-methyltransferase</fullName>
    </alternativeName>
</protein>
<dbReference type="FunFam" id="3.40.50.150:FF:000060">
    <property type="entry name" value="tRNA (guanine-N(7)-)-methyltransferase"/>
    <property type="match status" value="1"/>
</dbReference>
<dbReference type="EC" id="2.1.1.33" evidence="11"/>
<evidence type="ECO:0000313" key="12">
    <source>
        <dbReference type="EMBL" id="KAK7590359.1"/>
    </source>
</evidence>
<evidence type="ECO:0000256" key="9">
    <source>
        <dbReference type="ARBA" id="ARBA00023242"/>
    </source>
</evidence>
<evidence type="ECO:0000256" key="5">
    <source>
        <dbReference type="ARBA" id="ARBA00022679"/>
    </source>
</evidence>
<dbReference type="Gene3D" id="3.40.50.150">
    <property type="entry name" value="Vaccinia Virus protein VP39"/>
    <property type="match status" value="1"/>
</dbReference>
<comment type="caution">
    <text evidence="12">The sequence shown here is derived from an EMBL/GenBank/DDBJ whole genome shotgun (WGS) entry which is preliminary data.</text>
</comment>
<evidence type="ECO:0000256" key="10">
    <source>
        <dbReference type="ARBA" id="ARBA00060552"/>
    </source>
</evidence>
<feature type="active site" evidence="11">
    <location>
        <position position="144"/>
    </location>
</feature>
<evidence type="ECO:0000256" key="3">
    <source>
        <dbReference type="ARBA" id="ARBA00022555"/>
    </source>
</evidence>
<feature type="binding site" evidence="11">
    <location>
        <position position="141"/>
    </location>
    <ligand>
        <name>S-adenosyl-L-methionine</name>
        <dbReference type="ChEBI" id="CHEBI:59789"/>
    </ligand>
</feature>
<sequence length="246" mass="28970">MEVDSESHEYPKRLPQKKYFRQRAHSNPTADHIMDYPVNPDLMDWKSLFPAFDCDKQQVQFLDIGCGYGGLLVTLSTMFPESLILGIEIRVKVSDYVINRISALRENHPHQYQNIACIRTNAMKYLPNYFHKGQLQKMFFLYPDPHFKRSKHKWRIINTTLLAEYAYILAELGLVYTVTDVKDLHEWMVKHFTEHPMFTRVSDEENTLDPVVKVMTDCSEEGKKVTRNQGDKFVAVFRRIKDPYET</sequence>
<evidence type="ECO:0000256" key="8">
    <source>
        <dbReference type="ARBA" id="ARBA00022884"/>
    </source>
</evidence>
<dbReference type="EMBL" id="JBBCAQ010000022">
    <property type="protein sequence ID" value="KAK7590359.1"/>
    <property type="molecule type" value="Genomic_DNA"/>
</dbReference>
<dbReference type="PROSITE" id="PS51625">
    <property type="entry name" value="SAM_MT_TRMB"/>
    <property type="match status" value="1"/>
</dbReference>
<evidence type="ECO:0000256" key="2">
    <source>
        <dbReference type="ARBA" id="ARBA00004123"/>
    </source>
</evidence>
<keyword evidence="13" id="KW-1185">Reference proteome</keyword>
<keyword evidence="5 11" id="KW-0808">Transferase</keyword>
<dbReference type="InterPro" id="IPR029063">
    <property type="entry name" value="SAM-dependent_MTases_sf"/>
</dbReference>
<dbReference type="GO" id="GO:0000049">
    <property type="term" value="F:tRNA binding"/>
    <property type="evidence" value="ECO:0007669"/>
    <property type="project" value="UniProtKB-UniRule"/>
</dbReference>
<evidence type="ECO:0000256" key="6">
    <source>
        <dbReference type="ARBA" id="ARBA00022691"/>
    </source>
</evidence>
<feature type="binding site" evidence="11">
    <location>
        <begin position="88"/>
        <end position="89"/>
    </location>
    <ligand>
        <name>S-adenosyl-L-methionine</name>
        <dbReference type="ChEBI" id="CHEBI:59789"/>
    </ligand>
</feature>
<dbReference type="GO" id="GO:0106143">
    <property type="term" value="C:tRNA (m7G46) methyltransferase complex"/>
    <property type="evidence" value="ECO:0007669"/>
    <property type="project" value="UniProtKB-ARBA"/>
</dbReference>
<dbReference type="GO" id="GO:0005634">
    <property type="term" value="C:nucleus"/>
    <property type="evidence" value="ECO:0007669"/>
    <property type="project" value="UniProtKB-SubCell"/>
</dbReference>
<dbReference type="InterPro" id="IPR025763">
    <property type="entry name" value="Trm8_euk"/>
</dbReference>
<evidence type="ECO:0000313" key="13">
    <source>
        <dbReference type="Proteomes" id="UP001367676"/>
    </source>
</evidence>
<keyword evidence="6 11" id="KW-0949">S-adenosyl-L-methionine</keyword>
<dbReference type="AlphaFoldDB" id="A0AAN9Y3P2"/>
<keyword evidence="9 11" id="KW-0539">Nucleus</keyword>
<feature type="binding site" evidence="11">
    <location>
        <begin position="121"/>
        <end position="122"/>
    </location>
    <ligand>
        <name>S-adenosyl-L-methionine</name>
        <dbReference type="ChEBI" id="CHEBI:59789"/>
    </ligand>
</feature>
<reference evidence="12 13" key="1">
    <citation type="submission" date="2024-03" db="EMBL/GenBank/DDBJ databases">
        <title>Adaptation during the transition from Ophiocordyceps entomopathogen to insect associate is accompanied by gene loss and intensified selection.</title>
        <authorList>
            <person name="Ward C.M."/>
            <person name="Onetto C.A."/>
            <person name="Borneman A.R."/>
        </authorList>
    </citation>
    <scope>NUCLEOTIDE SEQUENCE [LARGE SCALE GENOMIC DNA]</scope>
    <source>
        <strain evidence="12">AWRI1</strain>
        <tissue evidence="12">Single Adult Female</tissue>
    </source>
</reference>
<keyword evidence="7 11" id="KW-0819">tRNA processing</keyword>
<proteinExistence type="inferred from homology"/>
<comment type="function">
    <text evidence="11">Catalyzes the formation of N(7)-methylguanine at position 46 (m7G46) in tRNA.</text>
</comment>
<feature type="binding site" evidence="11">
    <location>
        <begin position="219"/>
        <end position="221"/>
    </location>
    <ligand>
        <name>S-adenosyl-L-methionine</name>
        <dbReference type="ChEBI" id="CHEBI:59789"/>
    </ligand>
</feature>
<dbReference type="NCBIfam" id="TIGR00091">
    <property type="entry name" value="tRNA (guanosine(46)-N7)-methyltransferase TrmB"/>
    <property type="match status" value="1"/>
</dbReference>
<accession>A0AAN9Y3P2</accession>
<feature type="binding site" evidence="11">
    <location>
        <position position="65"/>
    </location>
    <ligand>
        <name>S-adenosyl-L-methionine</name>
        <dbReference type="ChEBI" id="CHEBI:59789"/>
    </ligand>
</feature>
<dbReference type="SUPFAM" id="SSF53335">
    <property type="entry name" value="S-adenosyl-L-methionine-dependent methyltransferases"/>
    <property type="match status" value="1"/>
</dbReference>
<dbReference type="InterPro" id="IPR003358">
    <property type="entry name" value="tRNA_(Gua-N-7)_MeTrfase_Trmb"/>
</dbReference>
<dbReference type="PANTHER" id="PTHR23417:SF16">
    <property type="entry name" value="TRNA (GUANINE-N(7)-)-METHYLTRANSFERASE"/>
    <property type="match status" value="1"/>
</dbReference>
<organism evidence="12 13">
    <name type="scientific">Parthenolecanium corni</name>
    <dbReference type="NCBI Taxonomy" id="536013"/>
    <lineage>
        <taxon>Eukaryota</taxon>
        <taxon>Metazoa</taxon>
        <taxon>Ecdysozoa</taxon>
        <taxon>Arthropoda</taxon>
        <taxon>Hexapoda</taxon>
        <taxon>Insecta</taxon>
        <taxon>Pterygota</taxon>
        <taxon>Neoptera</taxon>
        <taxon>Paraneoptera</taxon>
        <taxon>Hemiptera</taxon>
        <taxon>Sternorrhyncha</taxon>
        <taxon>Coccoidea</taxon>
        <taxon>Coccidae</taxon>
        <taxon>Parthenolecanium</taxon>
    </lineage>
</organism>
<dbReference type="Proteomes" id="UP001367676">
    <property type="component" value="Unassembled WGS sequence"/>
</dbReference>
<comment type="catalytic activity">
    <reaction evidence="1 11">
        <text>guanosine(46) in tRNA + S-adenosyl-L-methionine = N(7)-methylguanosine(46) in tRNA + S-adenosyl-L-homocysteine</text>
        <dbReference type="Rhea" id="RHEA:42708"/>
        <dbReference type="Rhea" id="RHEA-COMP:10188"/>
        <dbReference type="Rhea" id="RHEA-COMP:10189"/>
        <dbReference type="ChEBI" id="CHEBI:57856"/>
        <dbReference type="ChEBI" id="CHEBI:59789"/>
        <dbReference type="ChEBI" id="CHEBI:74269"/>
        <dbReference type="ChEBI" id="CHEBI:74480"/>
        <dbReference type="EC" id="2.1.1.33"/>
    </reaction>
</comment>
<evidence type="ECO:0000256" key="1">
    <source>
        <dbReference type="ARBA" id="ARBA00000142"/>
    </source>
</evidence>
<evidence type="ECO:0000256" key="4">
    <source>
        <dbReference type="ARBA" id="ARBA00022603"/>
    </source>
</evidence>
<dbReference type="HAMAP" id="MF_03055">
    <property type="entry name" value="tRNA_methyltr_TrmB_euk"/>
    <property type="match status" value="1"/>
</dbReference>
<keyword evidence="4 11" id="KW-0489">Methyltransferase</keyword>